<dbReference type="RefSeq" id="WP_074520345.1">
    <property type="nucleotide sequence ID" value="NZ_FNHZ01000001.1"/>
</dbReference>
<dbReference type="Pfam" id="PF00535">
    <property type="entry name" value="Glycos_transf_2"/>
    <property type="match status" value="1"/>
</dbReference>
<evidence type="ECO:0000313" key="4">
    <source>
        <dbReference type="EMBL" id="SDM35928.1"/>
    </source>
</evidence>
<dbReference type="Gene3D" id="3.90.550.10">
    <property type="entry name" value="Spore Coat Polysaccharide Biosynthesis Protein SpsA, Chain A"/>
    <property type="match status" value="1"/>
</dbReference>
<keyword evidence="1" id="KW-0328">Glycosyltransferase</keyword>
<dbReference type="Proteomes" id="UP000187651">
    <property type="component" value="Unassembled WGS sequence"/>
</dbReference>
<accession>A0A1G9SKB3</accession>
<keyword evidence="2 4" id="KW-0808">Transferase</keyword>
<sequence length="312" mass="36436">MEKETISVIVPVYNVADYLEECVISIINQTYKNLEIILVDDGSTDNSSKICDDFSKKDTRIKVIHKENGGIGKARNAGVEVATGEYFAFIDSDDCIKETFIEELYKLLKETDSDIAGCRFYRNVPGTTNFVYPKEATEYNFVTDSWGIMKRLYNDMGVFCVVWNKLYKKDIIKKHPFTDIKIAEDAYIMREYMFEAKKIAWTSKALYMYRDRPGSIMTSKRNFSIEEQEQRMFWLEKHIAYYKANKIDELQALAEKVYLFNIHEVWSDLDKGAKKFYKGKCFEKMRHMLKSKGNPIKSKIKYTIFAIKLALA</sequence>
<dbReference type="InterPro" id="IPR001173">
    <property type="entry name" value="Glyco_trans_2-like"/>
</dbReference>
<dbReference type="EMBL" id="FNHZ01000001">
    <property type="protein sequence ID" value="SDM35928.1"/>
    <property type="molecule type" value="Genomic_DNA"/>
</dbReference>
<dbReference type="CDD" id="cd00761">
    <property type="entry name" value="Glyco_tranf_GTA_type"/>
    <property type="match status" value="1"/>
</dbReference>
<organism evidence="4 5">
    <name type="scientific">Lachnospira pectinoschiza</name>
    <dbReference type="NCBI Taxonomy" id="28052"/>
    <lineage>
        <taxon>Bacteria</taxon>
        <taxon>Bacillati</taxon>
        <taxon>Bacillota</taxon>
        <taxon>Clostridia</taxon>
        <taxon>Lachnospirales</taxon>
        <taxon>Lachnospiraceae</taxon>
        <taxon>Lachnospira</taxon>
    </lineage>
</organism>
<dbReference type="OrthoDB" id="9807674at2"/>
<dbReference type="PANTHER" id="PTHR22916:SF51">
    <property type="entry name" value="GLYCOSYLTRANSFERASE EPSH-RELATED"/>
    <property type="match status" value="1"/>
</dbReference>
<evidence type="ECO:0000256" key="1">
    <source>
        <dbReference type="ARBA" id="ARBA00022676"/>
    </source>
</evidence>
<dbReference type="InterPro" id="IPR029044">
    <property type="entry name" value="Nucleotide-diphossugar_trans"/>
</dbReference>
<dbReference type="PANTHER" id="PTHR22916">
    <property type="entry name" value="GLYCOSYLTRANSFERASE"/>
    <property type="match status" value="1"/>
</dbReference>
<gene>
    <name evidence="4" type="ORF">SAMN05216544_0002</name>
</gene>
<keyword evidence="5" id="KW-1185">Reference proteome</keyword>
<dbReference type="AlphaFoldDB" id="A0A1G9SKB3"/>
<feature type="domain" description="Glycosyltransferase 2-like" evidence="3">
    <location>
        <begin position="7"/>
        <end position="173"/>
    </location>
</feature>
<name>A0A1G9SKB3_9FIRM</name>
<evidence type="ECO:0000256" key="2">
    <source>
        <dbReference type="ARBA" id="ARBA00022679"/>
    </source>
</evidence>
<protein>
    <submittedName>
        <fullName evidence="4">Glycosyltransferase involved in cell wall bisynthesis</fullName>
    </submittedName>
</protein>
<reference evidence="5" key="1">
    <citation type="submission" date="2016-10" db="EMBL/GenBank/DDBJ databases">
        <authorList>
            <person name="Varghese N."/>
            <person name="Submissions S."/>
        </authorList>
    </citation>
    <scope>NUCLEOTIDE SEQUENCE [LARGE SCALE GENOMIC DNA]</scope>
    <source>
        <strain evidence="5">M83</strain>
    </source>
</reference>
<dbReference type="SUPFAM" id="SSF53448">
    <property type="entry name" value="Nucleotide-diphospho-sugar transferases"/>
    <property type="match status" value="1"/>
</dbReference>
<evidence type="ECO:0000313" key="5">
    <source>
        <dbReference type="Proteomes" id="UP000187651"/>
    </source>
</evidence>
<proteinExistence type="predicted"/>
<evidence type="ECO:0000259" key="3">
    <source>
        <dbReference type="Pfam" id="PF00535"/>
    </source>
</evidence>
<dbReference type="GO" id="GO:0016757">
    <property type="term" value="F:glycosyltransferase activity"/>
    <property type="evidence" value="ECO:0007669"/>
    <property type="project" value="UniProtKB-KW"/>
</dbReference>